<evidence type="ECO:0000313" key="2">
    <source>
        <dbReference type="EMBL" id="GGF36530.1"/>
    </source>
</evidence>
<dbReference type="InterPro" id="IPR012902">
    <property type="entry name" value="N_methyl_site"/>
</dbReference>
<sequence length="203" mass="21142">MTARQSSEGTAGFTLLELLVVLAIFGLMSVLLSGGLRTIGHLVAGGTDRLDRASGLALTSNFLERVLADARPLPTGDGEDAVAFDGTANGLRFVGPPPVYLAPGAFHAERLGVEDEGGRHRLVFRAGALGDARQSRSVLLDGVGAARFAYFGADVGAGRPGWHDRWPGAWGLPALVRLRITFADGSSAPDLVVAPRPAEAGFQ</sequence>
<comment type="caution">
    <text evidence="2">The sequence shown here is derived from an EMBL/GenBank/DDBJ whole genome shotgun (WGS) entry which is preliminary data.</text>
</comment>
<keyword evidence="1" id="KW-0472">Membrane</keyword>
<keyword evidence="3" id="KW-1185">Reference proteome</keyword>
<keyword evidence="1" id="KW-0812">Transmembrane</keyword>
<dbReference type="InterPro" id="IPR045584">
    <property type="entry name" value="Pilin-like"/>
</dbReference>
<evidence type="ECO:0000256" key="1">
    <source>
        <dbReference type="SAM" id="Phobius"/>
    </source>
</evidence>
<dbReference type="EMBL" id="BMJQ01000014">
    <property type="protein sequence ID" value="GGF36530.1"/>
    <property type="molecule type" value="Genomic_DNA"/>
</dbReference>
<dbReference type="AlphaFoldDB" id="A0A8J3E5N2"/>
<accession>A0A8J3E5N2</accession>
<feature type="transmembrane region" description="Helical" evidence="1">
    <location>
        <begin position="12"/>
        <end position="32"/>
    </location>
</feature>
<proteinExistence type="predicted"/>
<evidence type="ECO:0000313" key="3">
    <source>
        <dbReference type="Proteomes" id="UP000646365"/>
    </source>
</evidence>
<organism evidence="2 3">
    <name type="scientific">Aliidongia dinghuensis</name>
    <dbReference type="NCBI Taxonomy" id="1867774"/>
    <lineage>
        <taxon>Bacteria</taxon>
        <taxon>Pseudomonadati</taxon>
        <taxon>Pseudomonadota</taxon>
        <taxon>Alphaproteobacteria</taxon>
        <taxon>Rhodospirillales</taxon>
        <taxon>Dongiaceae</taxon>
        <taxon>Aliidongia</taxon>
    </lineage>
</organism>
<dbReference type="SUPFAM" id="SSF54523">
    <property type="entry name" value="Pili subunits"/>
    <property type="match status" value="1"/>
</dbReference>
<reference evidence="2" key="2">
    <citation type="submission" date="2020-09" db="EMBL/GenBank/DDBJ databases">
        <authorList>
            <person name="Sun Q."/>
            <person name="Zhou Y."/>
        </authorList>
    </citation>
    <scope>NUCLEOTIDE SEQUENCE</scope>
    <source>
        <strain evidence="2">CGMCC 1.15725</strain>
    </source>
</reference>
<keyword evidence="1" id="KW-1133">Transmembrane helix</keyword>
<dbReference type="RefSeq" id="WP_189050665.1">
    <property type="nucleotide sequence ID" value="NZ_BMJQ01000014.1"/>
</dbReference>
<reference evidence="2" key="1">
    <citation type="journal article" date="2014" name="Int. J. Syst. Evol. Microbiol.">
        <title>Complete genome sequence of Corynebacterium casei LMG S-19264T (=DSM 44701T), isolated from a smear-ripened cheese.</title>
        <authorList>
            <consortium name="US DOE Joint Genome Institute (JGI-PGF)"/>
            <person name="Walter F."/>
            <person name="Albersmeier A."/>
            <person name="Kalinowski J."/>
            <person name="Ruckert C."/>
        </authorList>
    </citation>
    <scope>NUCLEOTIDE SEQUENCE</scope>
    <source>
        <strain evidence="2">CGMCC 1.15725</strain>
    </source>
</reference>
<dbReference type="NCBIfam" id="TIGR02532">
    <property type="entry name" value="IV_pilin_GFxxxE"/>
    <property type="match status" value="1"/>
</dbReference>
<protein>
    <submittedName>
        <fullName evidence="2">General secretion pathway protein GspJ</fullName>
    </submittedName>
</protein>
<gene>
    <name evidence="2" type="ORF">GCM10011611_48770</name>
</gene>
<dbReference type="Proteomes" id="UP000646365">
    <property type="component" value="Unassembled WGS sequence"/>
</dbReference>
<dbReference type="Pfam" id="PF07963">
    <property type="entry name" value="N_methyl"/>
    <property type="match status" value="1"/>
</dbReference>
<name>A0A8J3E5N2_9PROT</name>
<dbReference type="PROSITE" id="PS00409">
    <property type="entry name" value="PROKAR_NTER_METHYL"/>
    <property type="match status" value="1"/>
</dbReference>